<protein>
    <recommendedName>
        <fullName evidence="3">PIR protein CIR protein</fullName>
    </recommendedName>
</protein>
<reference evidence="1 2" key="1">
    <citation type="submission" date="2013-02" db="EMBL/GenBank/DDBJ databases">
        <title>The Genome Sequence of Plasmodium vinckei petteri CR.</title>
        <authorList>
            <consortium name="The Broad Institute Genome Sequencing Platform"/>
            <consortium name="The Broad Institute Genome Sequencing Center for Infectious Disease"/>
            <person name="Neafsey D."/>
            <person name="Cheeseman I."/>
            <person name="Volkman S."/>
            <person name="Adams J."/>
            <person name="Walker B."/>
            <person name="Young S.K."/>
            <person name="Zeng Q."/>
            <person name="Gargeya S."/>
            <person name="Fitzgerald M."/>
            <person name="Haas B."/>
            <person name="Abouelleil A."/>
            <person name="Alvarado L."/>
            <person name="Arachchi H.M."/>
            <person name="Berlin A.M."/>
            <person name="Chapman S.B."/>
            <person name="Dewar J."/>
            <person name="Goldberg J."/>
            <person name="Griggs A."/>
            <person name="Gujja S."/>
            <person name="Hansen M."/>
            <person name="Howarth C."/>
            <person name="Imamovic A."/>
            <person name="Larimer J."/>
            <person name="McCowan C."/>
            <person name="Murphy C."/>
            <person name="Neiman D."/>
            <person name="Pearson M."/>
            <person name="Priest M."/>
            <person name="Roberts A."/>
            <person name="Saif S."/>
            <person name="Shea T."/>
            <person name="Sisk P."/>
            <person name="Sykes S."/>
            <person name="Wortman J."/>
            <person name="Nusbaum C."/>
            <person name="Birren B."/>
        </authorList>
    </citation>
    <scope>NUCLEOTIDE SEQUENCE [LARGE SCALE GENOMIC DNA]</scope>
    <source>
        <strain evidence="1 2">CR</strain>
    </source>
</reference>
<gene>
    <name evidence="1" type="ORF">YYG_05155</name>
</gene>
<proteinExistence type="predicted"/>
<dbReference type="NCBIfam" id="TIGR01590">
    <property type="entry name" value="yir-bir-cir_Pla"/>
    <property type="match status" value="1"/>
</dbReference>
<feature type="non-terminal residue" evidence="1">
    <location>
        <position position="144"/>
    </location>
</feature>
<evidence type="ECO:0008006" key="3">
    <source>
        <dbReference type="Google" id="ProtNLM"/>
    </source>
</evidence>
<name>W7ALK5_PLAVN</name>
<organism evidence="1 2">
    <name type="scientific">Plasmodium vinckei petteri</name>
    <dbReference type="NCBI Taxonomy" id="138298"/>
    <lineage>
        <taxon>Eukaryota</taxon>
        <taxon>Sar</taxon>
        <taxon>Alveolata</taxon>
        <taxon>Apicomplexa</taxon>
        <taxon>Aconoidasida</taxon>
        <taxon>Haemosporida</taxon>
        <taxon>Plasmodiidae</taxon>
        <taxon>Plasmodium</taxon>
        <taxon>Plasmodium (Vinckeia)</taxon>
    </lineage>
</organism>
<dbReference type="InterPro" id="IPR006477">
    <property type="entry name" value="Yir_bir_cir"/>
</dbReference>
<sequence length="144" mass="16709">MAKPNNNFTNLNEFYTRYIVNNNSYNEKIKGNDGPTYKAIIDTKKDLMNIKKITEFSYPFSILFVLYNGIKGNSLDCKIYPNYANNFAEQFEELSKDSNNIEGSLYNKMLSTLSDDYNNLKKIYNNKNSCNFPPLPEIKPKKNP</sequence>
<evidence type="ECO:0000313" key="2">
    <source>
        <dbReference type="Proteomes" id="UP000030659"/>
    </source>
</evidence>
<dbReference type="Pfam" id="PF06022">
    <property type="entry name" value="Cir_Bir_Yir"/>
    <property type="match status" value="1"/>
</dbReference>
<evidence type="ECO:0000313" key="1">
    <source>
        <dbReference type="EMBL" id="EUD69639.1"/>
    </source>
</evidence>
<dbReference type="Proteomes" id="UP000030659">
    <property type="component" value="Unassembled WGS sequence"/>
</dbReference>
<dbReference type="EMBL" id="KI965417">
    <property type="protein sequence ID" value="EUD69639.1"/>
    <property type="molecule type" value="Genomic_DNA"/>
</dbReference>
<dbReference type="AlphaFoldDB" id="W7ALK5"/>
<accession>W7ALK5</accession>